<keyword evidence="2" id="KW-1185">Reference proteome</keyword>
<dbReference type="OrthoDB" id="3173471at2"/>
<proteinExistence type="predicted"/>
<dbReference type="EMBL" id="AP022612">
    <property type="protein sequence ID" value="BBZ33519.1"/>
    <property type="molecule type" value="Genomic_DNA"/>
</dbReference>
<organism evidence="1 2">
    <name type="scientific">Mycolicibacterium confluentis</name>
    <dbReference type="NCBI Taxonomy" id="28047"/>
    <lineage>
        <taxon>Bacteria</taxon>
        <taxon>Bacillati</taxon>
        <taxon>Actinomycetota</taxon>
        <taxon>Actinomycetes</taxon>
        <taxon>Mycobacteriales</taxon>
        <taxon>Mycobacteriaceae</taxon>
        <taxon>Mycolicibacterium</taxon>
    </lineage>
</organism>
<protein>
    <submittedName>
        <fullName evidence="1">Uncharacterized protein</fullName>
    </submittedName>
</protein>
<evidence type="ECO:0000313" key="2">
    <source>
        <dbReference type="Proteomes" id="UP000466931"/>
    </source>
</evidence>
<dbReference type="RefSeq" id="WP_085150901.1">
    <property type="nucleotide sequence ID" value="NZ_AP022612.1"/>
</dbReference>
<dbReference type="SUPFAM" id="SSF52980">
    <property type="entry name" value="Restriction endonuclease-like"/>
    <property type="match status" value="1"/>
</dbReference>
<dbReference type="InterPro" id="IPR011335">
    <property type="entry name" value="Restrct_endonuc-II-like"/>
</dbReference>
<name>A0A7I7XW54_9MYCO</name>
<accession>A0A7I7XW54</accession>
<reference evidence="1" key="2">
    <citation type="submission" date="2020-02" db="EMBL/GenBank/DDBJ databases">
        <authorList>
            <person name="Matsumoto Y."/>
            <person name="Motooka D."/>
            <person name="Nakamura S."/>
        </authorList>
    </citation>
    <scope>NUCLEOTIDE SEQUENCE</scope>
    <source>
        <strain evidence="1">JCM 13671</strain>
    </source>
</reference>
<gene>
    <name evidence="1" type="ORF">MCNF_21240</name>
</gene>
<sequence length="285" mass="32386">MRKLIVGTQALAAGTVTEYELRRWYRRVQRNIYVPKGYSLNLEERIDGAWLRTHRRGVVAGQAAAALYGARWIAEDIDVEMIWDNTRPPAGIVARDERTAPDEITVLDCVTVTTPERTAFDLARHIRNRYTAIARLDALKAATGFEIDAAMELTRRYRGARGVRQARELLPLVDGGAASPPESRIRLKLIDGGLPRPATQVPAVTERGWVLRMLDMGWEKYMVAVEYDGVQHQTDRAQYLKDQRVLPKLAQLGWKVLRVFKEDNDDETVERARRALLARGWDGKP</sequence>
<reference evidence="1" key="1">
    <citation type="journal article" date="2019" name="Emerg. Microbes Infect.">
        <title>Comprehensive subspecies identification of 175 nontuberculous mycobacteria species based on 7547 genomic profiles.</title>
        <authorList>
            <person name="Matsumoto Y."/>
            <person name="Kinjo T."/>
            <person name="Motooka D."/>
            <person name="Nabeya D."/>
            <person name="Jung N."/>
            <person name="Uechi K."/>
            <person name="Horii T."/>
            <person name="Iida T."/>
            <person name="Fujita J."/>
            <person name="Nakamura S."/>
        </authorList>
    </citation>
    <scope>NUCLEOTIDE SEQUENCE [LARGE SCALE GENOMIC DNA]</scope>
    <source>
        <strain evidence="1">JCM 13671</strain>
    </source>
</reference>
<dbReference type="AlphaFoldDB" id="A0A7I7XW54"/>
<evidence type="ECO:0000313" key="1">
    <source>
        <dbReference type="EMBL" id="BBZ33519.1"/>
    </source>
</evidence>
<dbReference type="Proteomes" id="UP000466931">
    <property type="component" value="Chromosome"/>
</dbReference>
<dbReference type="Gene3D" id="3.40.960.10">
    <property type="entry name" value="VSR Endonuclease"/>
    <property type="match status" value="1"/>
</dbReference>